<dbReference type="PANTHER" id="PTHR37534">
    <property type="entry name" value="TRANSCRIPTIONAL ACTIVATOR PROTEIN UGA3"/>
    <property type="match status" value="1"/>
</dbReference>
<reference evidence="8 9" key="1">
    <citation type="submission" date="2016-09" db="EMBL/GenBank/DDBJ databases">
        <title>Aspergillus awamori IFM 58123T.</title>
        <authorList>
            <person name="Kusuya Y."/>
            <person name="Shimizu M."/>
            <person name="Takahashi H."/>
            <person name="Yaguchi T."/>
        </authorList>
    </citation>
    <scope>NUCLEOTIDE SEQUENCE [LARGE SCALE GENOMIC DNA]</scope>
    <source>
        <strain evidence="8 9">IFM 58123</strain>
    </source>
</reference>
<keyword evidence="5" id="KW-0539">Nucleus</keyword>
<evidence type="ECO:0000256" key="5">
    <source>
        <dbReference type="ARBA" id="ARBA00023242"/>
    </source>
</evidence>
<evidence type="ECO:0000259" key="7">
    <source>
        <dbReference type="PROSITE" id="PS50048"/>
    </source>
</evidence>
<dbReference type="GO" id="GO:0008270">
    <property type="term" value="F:zinc ion binding"/>
    <property type="evidence" value="ECO:0007669"/>
    <property type="project" value="InterPro"/>
</dbReference>
<keyword evidence="3" id="KW-0238">DNA-binding</keyword>
<feature type="compositionally biased region" description="Polar residues" evidence="6">
    <location>
        <begin position="103"/>
        <end position="120"/>
    </location>
</feature>
<dbReference type="GO" id="GO:0005634">
    <property type="term" value="C:nucleus"/>
    <property type="evidence" value="ECO:0007669"/>
    <property type="project" value="UniProtKB-SubCell"/>
</dbReference>
<keyword evidence="9" id="KW-1185">Reference proteome</keyword>
<dbReference type="GO" id="GO:0000976">
    <property type="term" value="F:transcription cis-regulatory region binding"/>
    <property type="evidence" value="ECO:0007669"/>
    <property type="project" value="TreeGrafter"/>
</dbReference>
<comment type="subcellular location">
    <subcellularLocation>
        <location evidence="1">Nucleus</location>
    </subcellularLocation>
</comment>
<dbReference type="GO" id="GO:0000981">
    <property type="term" value="F:DNA-binding transcription factor activity, RNA polymerase II-specific"/>
    <property type="evidence" value="ECO:0007669"/>
    <property type="project" value="InterPro"/>
</dbReference>
<evidence type="ECO:0000313" key="9">
    <source>
        <dbReference type="Proteomes" id="UP000286921"/>
    </source>
</evidence>
<gene>
    <name evidence="8" type="ORF">AAWM_01336</name>
</gene>
<comment type="caution">
    <text evidence="8">The sequence shown here is derived from an EMBL/GenBank/DDBJ whole genome shotgun (WGS) entry which is preliminary data.</text>
</comment>
<evidence type="ECO:0000256" key="3">
    <source>
        <dbReference type="ARBA" id="ARBA00023125"/>
    </source>
</evidence>
<name>A0A401KGT6_ASPAW</name>
<protein>
    <submittedName>
        <fullName evidence="8">Acriflavine sensitivity control protein acr-2</fullName>
    </submittedName>
</protein>
<dbReference type="AlphaFoldDB" id="A0A401KGT6"/>
<evidence type="ECO:0000256" key="4">
    <source>
        <dbReference type="ARBA" id="ARBA00023163"/>
    </source>
</evidence>
<dbReference type="SUPFAM" id="SSF57701">
    <property type="entry name" value="Zn2/Cys6 DNA-binding domain"/>
    <property type="match status" value="1"/>
</dbReference>
<dbReference type="Pfam" id="PF11951">
    <property type="entry name" value="Fungal_trans_2"/>
    <property type="match status" value="1"/>
</dbReference>
<dbReference type="Proteomes" id="UP000286921">
    <property type="component" value="Unassembled WGS sequence"/>
</dbReference>
<feature type="domain" description="Zn(2)-C6 fungal-type" evidence="7">
    <location>
        <begin position="39"/>
        <end position="67"/>
    </location>
</feature>
<evidence type="ECO:0000256" key="6">
    <source>
        <dbReference type="SAM" id="MobiDB-lite"/>
    </source>
</evidence>
<sequence length="559" mass="62276">MRLATFAIILYQEFYVVNYPSHAKVSPQVDGGMPRAGAACLTCRQKCRKCDRGRPSCQRCVSKGLVCGGYPERFRFCGIASRGKWKGARIPTSSRSSTGGRSEISNAISDTQVPPAQEVTETTHLDSEGDQASAAILNGSSKTTPKGLSVSEKPSEAYSRPLLELPDDVTTLLGSPNTARLLSHYDEIICPHQIAEVGDDAENPYRAYILPLARKKIGLLYAVLGLSASHLGRITGDEFLHEATAVEYRMKAIRALSEEIRKSQRTSLLEDEQDTVLAIIQVLLLHDISESGVSSHGIHITGAMSVCKQLLIAEGLHGRRQRAMFFLGNLAWLDIIRASAGPERMCFSQDIRELVACASDRKFELVNGCPREVFLAIGAALEKAKEHTLGWLTWDEYQIALLLAKHKLYAWDPKGREYPSHDPRWLSIAEAFQFACILRILRLLDPLKPASSSDIQDCVRRILDATAMITPDCSLLEILVFPLFMAGSDCLSRHSQYYVLTRLRDVERRSEFRNPVPVDLLRKVWDARAAQAEDDHTNISWTAFTHFPGLARQHDYLII</sequence>
<evidence type="ECO:0000256" key="2">
    <source>
        <dbReference type="ARBA" id="ARBA00023015"/>
    </source>
</evidence>
<dbReference type="InterPro" id="IPR036864">
    <property type="entry name" value="Zn2-C6_fun-type_DNA-bd_sf"/>
</dbReference>
<proteinExistence type="predicted"/>
<dbReference type="CDD" id="cd00067">
    <property type="entry name" value="GAL4"/>
    <property type="match status" value="1"/>
</dbReference>
<evidence type="ECO:0000313" key="8">
    <source>
        <dbReference type="EMBL" id="GCB18451.1"/>
    </source>
</evidence>
<evidence type="ECO:0000256" key="1">
    <source>
        <dbReference type="ARBA" id="ARBA00004123"/>
    </source>
</evidence>
<dbReference type="PANTHER" id="PTHR37534:SF49">
    <property type="entry name" value="LYSINE BIOSYNTHESIS REGULATORY PROTEIN LYS14"/>
    <property type="match status" value="1"/>
</dbReference>
<dbReference type="SMART" id="SM00066">
    <property type="entry name" value="GAL4"/>
    <property type="match status" value="1"/>
</dbReference>
<keyword evidence="2" id="KW-0805">Transcription regulation</keyword>
<dbReference type="InterPro" id="IPR021858">
    <property type="entry name" value="Fun_TF"/>
</dbReference>
<dbReference type="GO" id="GO:0045944">
    <property type="term" value="P:positive regulation of transcription by RNA polymerase II"/>
    <property type="evidence" value="ECO:0007669"/>
    <property type="project" value="TreeGrafter"/>
</dbReference>
<feature type="compositionally biased region" description="Low complexity" evidence="6">
    <location>
        <begin position="92"/>
        <end position="102"/>
    </location>
</feature>
<keyword evidence="4" id="KW-0804">Transcription</keyword>
<dbReference type="Gene3D" id="4.10.240.10">
    <property type="entry name" value="Zn(2)-C6 fungal-type DNA-binding domain"/>
    <property type="match status" value="1"/>
</dbReference>
<dbReference type="EMBL" id="BDHI01000001">
    <property type="protein sequence ID" value="GCB18451.1"/>
    <property type="molecule type" value="Genomic_DNA"/>
</dbReference>
<dbReference type="STRING" id="105351.A0A401KGT6"/>
<organism evidence="8 9">
    <name type="scientific">Aspergillus awamori</name>
    <name type="common">Black koji mold</name>
    <dbReference type="NCBI Taxonomy" id="105351"/>
    <lineage>
        <taxon>Eukaryota</taxon>
        <taxon>Fungi</taxon>
        <taxon>Dikarya</taxon>
        <taxon>Ascomycota</taxon>
        <taxon>Pezizomycotina</taxon>
        <taxon>Eurotiomycetes</taxon>
        <taxon>Eurotiomycetidae</taxon>
        <taxon>Eurotiales</taxon>
        <taxon>Aspergillaceae</taxon>
        <taxon>Aspergillus</taxon>
    </lineage>
</organism>
<dbReference type="InterPro" id="IPR001138">
    <property type="entry name" value="Zn2Cys6_DnaBD"/>
</dbReference>
<accession>A0A401KGT6</accession>
<dbReference type="Pfam" id="PF00172">
    <property type="entry name" value="Zn_clus"/>
    <property type="match status" value="1"/>
</dbReference>
<feature type="region of interest" description="Disordered" evidence="6">
    <location>
        <begin position="88"/>
        <end position="129"/>
    </location>
</feature>
<dbReference type="PROSITE" id="PS50048">
    <property type="entry name" value="ZN2_CY6_FUNGAL_2"/>
    <property type="match status" value="1"/>
</dbReference>